<reference evidence="2" key="1">
    <citation type="submission" date="2020-10" db="EMBL/GenBank/DDBJ databases">
        <authorList>
            <person name="Gilroy R."/>
        </authorList>
    </citation>
    <scope>NUCLEOTIDE SEQUENCE</scope>
    <source>
        <strain evidence="2">B1-20833</strain>
    </source>
</reference>
<reference evidence="2" key="2">
    <citation type="journal article" date="2021" name="PeerJ">
        <title>Extensive microbial diversity within the chicken gut microbiome revealed by metagenomics and culture.</title>
        <authorList>
            <person name="Gilroy R."/>
            <person name="Ravi A."/>
            <person name="Getino M."/>
            <person name="Pursley I."/>
            <person name="Horton D.L."/>
            <person name="Alikhan N.F."/>
            <person name="Baker D."/>
            <person name="Gharbi K."/>
            <person name="Hall N."/>
            <person name="Watson M."/>
            <person name="Adriaenssens E.M."/>
            <person name="Foster-Nyarko E."/>
            <person name="Jarju S."/>
            <person name="Secka A."/>
            <person name="Antonio M."/>
            <person name="Oren A."/>
            <person name="Chaudhuri R.R."/>
            <person name="La Ragione R."/>
            <person name="Hildebrand F."/>
            <person name="Pallen M.J."/>
        </authorList>
    </citation>
    <scope>NUCLEOTIDE SEQUENCE</scope>
    <source>
        <strain evidence="2">B1-20833</strain>
    </source>
</reference>
<dbReference type="EMBL" id="JADIMI010000081">
    <property type="protein sequence ID" value="MBO8452913.1"/>
    <property type="molecule type" value="Genomic_DNA"/>
</dbReference>
<name>A0A9D9HIS4_9BACT</name>
<proteinExistence type="predicted"/>
<feature type="transmembrane region" description="Helical" evidence="1">
    <location>
        <begin position="99"/>
        <end position="118"/>
    </location>
</feature>
<dbReference type="Pfam" id="PF14126">
    <property type="entry name" value="DUF4293"/>
    <property type="match status" value="1"/>
</dbReference>
<evidence type="ECO:0000313" key="3">
    <source>
        <dbReference type="Proteomes" id="UP000823661"/>
    </source>
</evidence>
<feature type="transmembrane region" description="Helical" evidence="1">
    <location>
        <begin position="73"/>
        <end position="93"/>
    </location>
</feature>
<evidence type="ECO:0000256" key="1">
    <source>
        <dbReference type="SAM" id="Phobius"/>
    </source>
</evidence>
<protein>
    <submittedName>
        <fullName evidence="2">DUF4293 domain-containing protein</fullName>
    </submittedName>
</protein>
<accession>A0A9D9HIS4</accession>
<evidence type="ECO:0000313" key="2">
    <source>
        <dbReference type="EMBL" id="MBO8452913.1"/>
    </source>
</evidence>
<keyword evidence="1" id="KW-0472">Membrane</keyword>
<dbReference type="Proteomes" id="UP000823661">
    <property type="component" value="Unassembled WGS sequence"/>
</dbReference>
<gene>
    <name evidence="2" type="ORF">IAC06_08570</name>
</gene>
<feature type="transmembrane region" description="Helical" evidence="1">
    <location>
        <begin position="46"/>
        <end position="66"/>
    </location>
</feature>
<keyword evidence="1" id="KW-1133">Transmembrane helix</keyword>
<dbReference type="InterPro" id="IPR025635">
    <property type="entry name" value="DUF4293"/>
</dbReference>
<dbReference type="AlphaFoldDB" id="A0A9D9HIS4"/>
<feature type="transmembrane region" description="Helical" evidence="1">
    <location>
        <begin position="7"/>
        <end position="26"/>
    </location>
</feature>
<keyword evidence="1" id="KW-0812">Transmembrane</keyword>
<organism evidence="2 3">
    <name type="scientific">Candidatus Cryptobacteroides intestinavium</name>
    <dbReference type="NCBI Taxonomy" id="2840766"/>
    <lineage>
        <taxon>Bacteria</taxon>
        <taxon>Pseudomonadati</taxon>
        <taxon>Bacteroidota</taxon>
        <taxon>Bacteroidia</taxon>
        <taxon>Bacteroidales</taxon>
        <taxon>Candidatus Cryptobacteroides</taxon>
    </lineage>
</organism>
<comment type="caution">
    <text evidence="2">The sequence shown here is derived from an EMBL/GenBank/DDBJ whole genome shotgun (WGS) entry which is preliminary data.</text>
</comment>
<sequence>MWQRIQTLYLGISTILTASMFFSNFATVLGPDGASEKIGYGEYVPYLLFLIMLTAANVTAIATFKARMLQMRVCILTAILQLAFQLWLAVDIIRHWNEMVFSITAVFPLVAIILDLLAARGIFMDEAIVHAASHLRGDRRKRDGRKR</sequence>